<evidence type="ECO:0000313" key="1">
    <source>
        <dbReference type="EMBL" id="EPS97810.1"/>
    </source>
</evidence>
<dbReference type="InParanoid" id="S8F845"/>
<dbReference type="EMBL" id="KE504172">
    <property type="protein sequence ID" value="EPS97810.1"/>
    <property type="molecule type" value="Genomic_DNA"/>
</dbReference>
<accession>S8F845</accession>
<evidence type="ECO:0000313" key="2">
    <source>
        <dbReference type="Proteomes" id="UP000015241"/>
    </source>
</evidence>
<dbReference type="OrthoDB" id="2802106at2759"/>
<dbReference type="STRING" id="743788.S8F845"/>
<dbReference type="Proteomes" id="UP000015241">
    <property type="component" value="Unassembled WGS sequence"/>
</dbReference>
<reference evidence="1 2" key="1">
    <citation type="journal article" date="2012" name="Science">
        <title>The Paleozoic origin of enzymatic lignin decomposition reconstructed from 31 fungal genomes.</title>
        <authorList>
            <person name="Floudas D."/>
            <person name="Binder M."/>
            <person name="Riley R."/>
            <person name="Barry K."/>
            <person name="Blanchette R.A."/>
            <person name="Henrissat B."/>
            <person name="Martinez A.T."/>
            <person name="Otillar R."/>
            <person name="Spatafora J.W."/>
            <person name="Yadav J.S."/>
            <person name="Aerts A."/>
            <person name="Benoit I."/>
            <person name="Boyd A."/>
            <person name="Carlson A."/>
            <person name="Copeland A."/>
            <person name="Coutinho P.M."/>
            <person name="de Vries R.P."/>
            <person name="Ferreira P."/>
            <person name="Findley K."/>
            <person name="Foster B."/>
            <person name="Gaskell J."/>
            <person name="Glotzer D."/>
            <person name="Gorecki P."/>
            <person name="Heitman J."/>
            <person name="Hesse C."/>
            <person name="Hori C."/>
            <person name="Igarashi K."/>
            <person name="Jurgens J.A."/>
            <person name="Kallen N."/>
            <person name="Kersten P."/>
            <person name="Kohler A."/>
            <person name="Kuees U."/>
            <person name="Kumar T.K.A."/>
            <person name="Kuo A."/>
            <person name="LaButti K."/>
            <person name="Larrondo L.F."/>
            <person name="Lindquist E."/>
            <person name="Ling A."/>
            <person name="Lombard V."/>
            <person name="Lucas S."/>
            <person name="Lundell T."/>
            <person name="Martin R."/>
            <person name="McLaughlin D.J."/>
            <person name="Morgenstern I."/>
            <person name="Morin E."/>
            <person name="Murat C."/>
            <person name="Nagy L.G."/>
            <person name="Nolan M."/>
            <person name="Ohm R.A."/>
            <person name="Patyshakuliyeva A."/>
            <person name="Rokas A."/>
            <person name="Ruiz-Duenas F.J."/>
            <person name="Sabat G."/>
            <person name="Salamov A."/>
            <person name="Samejima M."/>
            <person name="Schmutz J."/>
            <person name="Slot J.C."/>
            <person name="St John F."/>
            <person name="Stenlid J."/>
            <person name="Sun H."/>
            <person name="Sun S."/>
            <person name="Syed K."/>
            <person name="Tsang A."/>
            <person name="Wiebenga A."/>
            <person name="Young D."/>
            <person name="Pisabarro A."/>
            <person name="Eastwood D.C."/>
            <person name="Martin F."/>
            <person name="Cullen D."/>
            <person name="Grigoriev I.V."/>
            <person name="Hibbett D.S."/>
        </authorList>
    </citation>
    <scope>NUCLEOTIDE SEQUENCE</scope>
    <source>
        <strain evidence="2">FP-58527</strain>
    </source>
</reference>
<dbReference type="AlphaFoldDB" id="S8F845"/>
<organism evidence="1 2">
    <name type="scientific">Fomitopsis schrenkii</name>
    <name type="common">Brown rot fungus</name>
    <dbReference type="NCBI Taxonomy" id="2126942"/>
    <lineage>
        <taxon>Eukaryota</taxon>
        <taxon>Fungi</taxon>
        <taxon>Dikarya</taxon>
        <taxon>Basidiomycota</taxon>
        <taxon>Agaricomycotina</taxon>
        <taxon>Agaricomycetes</taxon>
        <taxon>Polyporales</taxon>
        <taxon>Fomitopsis</taxon>
    </lineage>
</organism>
<keyword evidence="2" id="KW-1185">Reference proteome</keyword>
<dbReference type="HOGENOM" id="CLU_145550_1_0_1"/>
<gene>
    <name evidence="1" type="ORF">FOMPIDRAFT_1031788</name>
</gene>
<name>S8F845_FOMSC</name>
<proteinExistence type="predicted"/>
<protein>
    <submittedName>
        <fullName evidence="1">Uncharacterized protein</fullName>
    </submittedName>
</protein>
<sequence>MMKTDILFSSPRLRFSREQQEAVLAWGRELGARDVPTLYSIEKFQSAALKSIGDPTRRVQADSGNVFYINSLVQAMARDYAHPSTRQQIHAFPEFTAGGPVSEVWQSSKWLEDAPDDVLTPMIRLGDKDYYIKELAYCCDQSWFIPMRFFTRKGEMTAYMLLRSAVLKVVPTL</sequence>
<dbReference type="eggNOG" id="ENOG502SKUY">
    <property type="taxonomic scope" value="Eukaryota"/>
</dbReference>